<gene>
    <name evidence="2" type="primary">jg689</name>
    <name evidence="2" type="ORF">PAEG_LOCUS12622</name>
</gene>
<comment type="caution">
    <text evidence="2">The sequence shown here is derived from an EMBL/GenBank/DDBJ whole genome shotgun (WGS) entry which is preliminary data.</text>
</comment>
<sequence length="131" mass="14396">MRIHHPGEEAVTLETGVLLINLQRALHIVGDVFIAKRRAWGTAGLPGPAPVQLTDLKQAVVSTAIVLSRGVEAGFVVGDAHPRSDMVSVNAKDLQVAREFAPIVNVRASERGQRTRQQREGEHRKVRLRIE</sequence>
<evidence type="ECO:0000313" key="2">
    <source>
        <dbReference type="EMBL" id="CAH2234901.1"/>
    </source>
</evidence>
<proteinExistence type="predicted"/>
<feature type="region of interest" description="Disordered" evidence="1">
    <location>
        <begin position="110"/>
        <end position="131"/>
    </location>
</feature>
<dbReference type="EMBL" id="CAKXAJ010025092">
    <property type="protein sequence ID" value="CAH2234901.1"/>
    <property type="molecule type" value="Genomic_DNA"/>
</dbReference>
<evidence type="ECO:0000313" key="3">
    <source>
        <dbReference type="Proteomes" id="UP000838756"/>
    </source>
</evidence>
<dbReference type="AlphaFoldDB" id="A0A8S4RCC0"/>
<organism evidence="2 3">
    <name type="scientific">Pararge aegeria aegeria</name>
    <dbReference type="NCBI Taxonomy" id="348720"/>
    <lineage>
        <taxon>Eukaryota</taxon>
        <taxon>Metazoa</taxon>
        <taxon>Ecdysozoa</taxon>
        <taxon>Arthropoda</taxon>
        <taxon>Hexapoda</taxon>
        <taxon>Insecta</taxon>
        <taxon>Pterygota</taxon>
        <taxon>Neoptera</taxon>
        <taxon>Endopterygota</taxon>
        <taxon>Lepidoptera</taxon>
        <taxon>Glossata</taxon>
        <taxon>Ditrysia</taxon>
        <taxon>Papilionoidea</taxon>
        <taxon>Nymphalidae</taxon>
        <taxon>Satyrinae</taxon>
        <taxon>Satyrini</taxon>
        <taxon>Parargina</taxon>
        <taxon>Pararge</taxon>
    </lineage>
</organism>
<dbReference type="Proteomes" id="UP000838756">
    <property type="component" value="Unassembled WGS sequence"/>
</dbReference>
<reference evidence="2" key="1">
    <citation type="submission" date="2022-03" db="EMBL/GenBank/DDBJ databases">
        <authorList>
            <person name="Lindestad O."/>
        </authorList>
    </citation>
    <scope>NUCLEOTIDE SEQUENCE</scope>
</reference>
<name>A0A8S4RCC0_9NEOP</name>
<protein>
    <submittedName>
        <fullName evidence="2">Jg689 protein</fullName>
    </submittedName>
</protein>
<evidence type="ECO:0000256" key="1">
    <source>
        <dbReference type="SAM" id="MobiDB-lite"/>
    </source>
</evidence>
<keyword evidence="3" id="KW-1185">Reference proteome</keyword>
<accession>A0A8S4RCC0</accession>